<dbReference type="InterPro" id="IPR051725">
    <property type="entry name" value="SAM-SH3_domain_protein"/>
</dbReference>
<protein>
    <recommendedName>
        <fullName evidence="1">SAM domain-containing protein</fullName>
    </recommendedName>
</protein>
<dbReference type="Pfam" id="PF07647">
    <property type="entry name" value="SAM_2"/>
    <property type="match status" value="1"/>
</dbReference>
<evidence type="ECO:0000313" key="3">
    <source>
        <dbReference type="Proteomes" id="UP000828390"/>
    </source>
</evidence>
<dbReference type="Gene3D" id="1.10.150.50">
    <property type="entry name" value="Transcription Factor, Ets-1"/>
    <property type="match status" value="1"/>
</dbReference>
<reference evidence="2" key="2">
    <citation type="submission" date="2020-11" db="EMBL/GenBank/DDBJ databases">
        <authorList>
            <person name="McCartney M.A."/>
            <person name="Auch B."/>
            <person name="Kono T."/>
            <person name="Mallez S."/>
            <person name="Becker A."/>
            <person name="Gohl D.M."/>
            <person name="Silverstein K.A.T."/>
            <person name="Koren S."/>
            <person name="Bechman K.B."/>
            <person name="Herman A."/>
            <person name="Abrahante J.E."/>
            <person name="Garbe J."/>
        </authorList>
    </citation>
    <scope>NUCLEOTIDE SEQUENCE</scope>
    <source>
        <strain evidence="2">Duluth1</strain>
        <tissue evidence="2">Whole animal</tissue>
    </source>
</reference>
<evidence type="ECO:0000259" key="1">
    <source>
        <dbReference type="PROSITE" id="PS50105"/>
    </source>
</evidence>
<dbReference type="PROSITE" id="PS50105">
    <property type="entry name" value="SAM_DOMAIN"/>
    <property type="match status" value="1"/>
</dbReference>
<organism evidence="2 3">
    <name type="scientific">Dreissena polymorpha</name>
    <name type="common">Zebra mussel</name>
    <name type="synonym">Mytilus polymorpha</name>
    <dbReference type="NCBI Taxonomy" id="45954"/>
    <lineage>
        <taxon>Eukaryota</taxon>
        <taxon>Metazoa</taxon>
        <taxon>Spiralia</taxon>
        <taxon>Lophotrochozoa</taxon>
        <taxon>Mollusca</taxon>
        <taxon>Bivalvia</taxon>
        <taxon>Autobranchia</taxon>
        <taxon>Heteroconchia</taxon>
        <taxon>Euheterodonta</taxon>
        <taxon>Imparidentia</taxon>
        <taxon>Neoheterodontei</taxon>
        <taxon>Myida</taxon>
        <taxon>Dreissenoidea</taxon>
        <taxon>Dreissenidae</taxon>
        <taxon>Dreissena</taxon>
    </lineage>
</organism>
<name>A0A9D4JDK2_DREPO</name>
<dbReference type="AlphaFoldDB" id="A0A9D4JDK2"/>
<dbReference type="InterPro" id="IPR001660">
    <property type="entry name" value="SAM"/>
</dbReference>
<dbReference type="PANTHER" id="PTHR12301:SF11">
    <property type="entry name" value="PH DOMAIN-CONTAINING PROTEIN"/>
    <property type="match status" value="1"/>
</dbReference>
<gene>
    <name evidence="2" type="ORF">DPMN_132966</name>
</gene>
<accession>A0A9D4JDK2</accession>
<dbReference type="SUPFAM" id="SSF47769">
    <property type="entry name" value="SAM/Pointed domain"/>
    <property type="match status" value="1"/>
</dbReference>
<proteinExistence type="predicted"/>
<dbReference type="InterPro" id="IPR013761">
    <property type="entry name" value="SAM/pointed_sf"/>
</dbReference>
<evidence type="ECO:0000313" key="2">
    <source>
        <dbReference type="EMBL" id="KAH3804678.1"/>
    </source>
</evidence>
<feature type="domain" description="SAM" evidence="1">
    <location>
        <begin position="75"/>
        <end position="136"/>
    </location>
</feature>
<sequence>MFSFQDSQFGSLNPETKNVYNVLGDHELEIIKQRHEIYESYAPKHVYSCLEDKGFEEAYTTRRISDPIVQSCEKKTLGEWLDALSLGFYLRTLEDNGWVNLLVLRELTESDLDNMNIRDRKHKNKILTAINHLKSNN</sequence>
<dbReference type="PANTHER" id="PTHR12301">
    <property type="entry name" value="SAM-DOMAIN, SH3 AND NUCLEAR LOCALIZATION SIGNALS PROTEIN RELATED"/>
    <property type="match status" value="1"/>
</dbReference>
<dbReference type="EMBL" id="JAIWYP010000006">
    <property type="protein sequence ID" value="KAH3804678.1"/>
    <property type="molecule type" value="Genomic_DNA"/>
</dbReference>
<dbReference type="Proteomes" id="UP000828390">
    <property type="component" value="Unassembled WGS sequence"/>
</dbReference>
<keyword evidence="3" id="KW-1185">Reference proteome</keyword>
<comment type="caution">
    <text evidence="2">The sequence shown here is derived from an EMBL/GenBank/DDBJ whole genome shotgun (WGS) entry which is preliminary data.</text>
</comment>
<dbReference type="SMART" id="SM00454">
    <property type="entry name" value="SAM"/>
    <property type="match status" value="1"/>
</dbReference>
<reference evidence="2" key="1">
    <citation type="journal article" date="2019" name="bioRxiv">
        <title>The Genome of the Zebra Mussel, Dreissena polymorpha: A Resource for Invasive Species Research.</title>
        <authorList>
            <person name="McCartney M.A."/>
            <person name="Auch B."/>
            <person name="Kono T."/>
            <person name="Mallez S."/>
            <person name="Zhang Y."/>
            <person name="Obille A."/>
            <person name="Becker A."/>
            <person name="Abrahante J.E."/>
            <person name="Garbe J."/>
            <person name="Badalamenti J.P."/>
            <person name="Herman A."/>
            <person name="Mangelson H."/>
            <person name="Liachko I."/>
            <person name="Sullivan S."/>
            <person name="Sone E.D."/>
            <person name="Koren S."/>
            <person name="Silverstein K.A.T."/>
            <person name="Beckman K.B."/>
            <person name="Gohl D.M."/>
        </authorList>
    </citation>
    <scope>NUCLEOTIDE SEQUENCE</scope>
    <source>
        <strain evidence="2">Duluth1</strain>
        <tissue evidence="2">Whole animal</tissue>
    </source>
</reference>